<comment type="similarity">
    <text evidence="2">Belongs to the RLP family.</text>
</comment>
<dbReference type="InterPro" id="IPR001611">
    <property type="entry name" value="Leu-rich_rpt"/>
</dbReference>
<evidence type="ECO:0000256" key="2">
    <source>
        <dbReference type="ARBA" id="ARBA00009592"/>
    </source>
</evidence>
<keyword evidence="10" id="KW-0325">Glycoprotein</keyword>
<feature type="transmembrane region" description="Helical" evidence="12">
    <location>
        <begin position="1153"/>
        <end position="1174"/>
    </location>
</feature>
<evidence type="ECO:0000256" key="10">
    <source>
        <dbReference type="ARBA" id="ARBA00023180"/>
    </source>
</evidence>
<evidence type="ECO:0000256" key="5">
    <source>
        <dbReference type="ARBA" id="ARBA00022729"/>
    </source>
</evidence>
<gene>
    <name evidence="14" type="ORF">DARMORV10_C02P31700.1</name>
</gene>
<keyword evidence="9" id="KW-0675">Receptor</keyword>
<accession>A0A816KC93</accession>
<dbReference type="FunFam" id="3.80.10.10:FF:000233">
    <property type="entry name" value="Leucine-rich repeat receptor-like protein kinase TDR"/>
    <property type="match status" value="1"/>
</dbReference>
<dbReference type="InterPro" id="IPR051502">
    <property type="entry name" value="RLP_Defense_Trigger"/>
</dbReference>
<evidence type="ECO:0000256" key="4">
    <source>
        <dbReference type="ARBA" id="ARBA00022692"/>
    </source>
</evidence>
<evidence type="ECO:0000256" key="12">
    <source>
        <dbReference type="SAM" id="Phobius"/>
    </source>
</evidence>
<protein>
    <submittedName>
        <fullName evidence="14">(rape) hypothetical protein</fullName>
    </submittedName>
</protein>
<dbReference type="SMART" id="SM00369">
    <property type="entry name" value="LRR_TYP"/>
    <property type="match status" value="8"/>
</dbReference>
<dbReference type="InterPro" id="IPR013210">
    <property type="entry name" value="LRR_N_plant-typ"/>
</dbReference>
<reference evidence="14" key="1">
    <citation type="submission" date="2021-01" db="EMBL/GenBank/DDBJ databases">
        <authorList>
            <consortium name="Genoscope - CEA"/>
            <person name="William W."/>
        </authorList>
    </citation>
    <scope>NUCLEOTIDE SEQUENCE</scope>
</reference>
<keyword evidence="3" id="KW-0433">Leucine-rich repeat</keyword>
<evidence type="ECO:0000256" key="3">
    <source>
        <dbReference type="ARBA" id="ARBA00022614"/>
    </source>
</evidence>
<feature type="region of interest" description="Disordered" evidence="11">
    <location>
        <begin position="106"/>
        <end position="141"/>
    </location>
</feature>
<name>A0A816KC93_BRANA</name>
<dbReference type="SMART" id="SM00365">
    <property type="entry name" value="LRR_SD22"/>
    <property type="match status" value="5"/>
</dbReference>
<feature type="domain" description="Leucine-rich repeat-containing N-terminal plant-type" evidence="13">
    <location>
        <begin position="226"/>
        <end position="272"/>
    </location>
</feature>
<dbReference type="Proteomes" id="UP001295469">
    <property type="component" value="Chromosome C02"/>
</dbReference>
<dbReference type="FunFam" id="3.80.10.10:FF:000111">
    <property type="entry name" value="LRR receptor-like serine/threonine-protein kinase ERECTA"/>
    <property type="match status" value="1"/>
</dbReference>
<evidence type="ECO:0000256" key="1">
    <source>
        <dbReference type="ARBA" id="ARBA00004251"/>
    </source>
</evidence>
<dbReference type="Gene3D" id="3.80.10.10">
    <property type="entry name" value="Ribonuclease Inhibitor"/>
    <property type="match status" value="4"/>
</dbReference>
<comment type="subcellular location">
    <subcellularLocation>
        <location evidence="1">Cell membrane</location>
        <topology evidence="1">Single-pass type I membrane protein</topology>
    </subcellularLocation>
</comment>
<dbReference type="EMBL" id="HG994366">
    <property type="protein sequence ID" value="CAF1910860.1"/>
    <property type="molecule type" value="Genomic_DNA"/>
</dbReference>
<evidence type="ECO:0000259" key="13">
    <source>
        <dbReference type="Pfam" id="PF08263"/>
    </source>
</evidence>
<keyword evidence="5" id="KW-0732">Signal</keyword>
<organism evidence="14">
    <name type="scientific">Brassica napus</name>
    <name type="common">Rape</name>
    <dbReference type="NCBI Taxonomy" id="3708"/>
    <lineage>
        <taxon>Eukaryota</taxon>
        <taxon>Viridiplantae</taxon>
        <taxon>Streptophyta</taxon>
        <taxon>Embryophyta</taxon>
        <taxon>Tracheophyta</taxon>
        <taxon>Spermatophyta</taxon>
        <taxon>Magnoliopsida</taxon>
        <taxon>eudicotyledons</taxon>
        <taxon>Gunneridae</taxon>
        <taxon>Pentapetalae</taxon>
        <taxon>rosids</taxon>
        <taxon>malvids</taxon>
        <taxon>Brassicales</taxon>
        <taxon>Brassicaceae</taxon>
        <taxon>Brassiceae</taxon>
        <taxon>Brassica</taxon>
    </lineage>
</organism>
<dbReference type="InterPro" id="IPR032675">
    <property type="entry name" value="LRR_dom_sf"/>
</dbReference>
<evidence type="ECO:0000256" key="11">
    <source>
        <dbReference type="SAM" id="MobiDB-lite"/>
    </source>
</evidence>
<evidence type="ECO:0000256" key="6">
    <source>
        <dbReference type="ARBA" id="ARBA00022737"/>
    </source>
</evidence>
<dbReference type="AlphaFoldDB" id="A0A816KC93"/>
<dbReference type="Pfam" id="PF13855">
    <property type="entry name" value="LRR_8"/>
    <property type="match status" value="2"/>
</dbReference>
<dbReference type="GO" id="GO:0009791">
    <property type="term" value="P:post-embryonic development"/>
    <property type="evidence" value="ECO:0007669"/>
    <property type="project" value="UniProtKB-ARBA"/>
</dbReference>
<dbReference type="SUPFAM" id="SSF52047">
    <property type="entry name" value="RNI-like"/>
    <property type="match status" value="1"/>
</dbReference>
<dbReference type="InterPro" id="IPR003591">
    <property type="entry name" value="Leu-rich_rpt_typical-subtyp"/>
</dbReference>
<keyword evidence="8 12" id="KW-0472">Membrane</keyword>
<keyword evidence="6" id="KW-0677">Repeat</keyword>
<dbReference type="SUPFAM" id="SSF52058">
    <property type="entry name" value="L domain-like"/>
    <property type="match status" value="1"/>
</dbReference>
<keyword evidence="7 12" id="KW-1133">Transmembrane helix</keyword>
<evidence type="ECO:0000256" key="9">
    <source>
        <dbReference type="ARBA" id="ARBA00023170"/>
    </source>
</evidence>
<proteinExistence type="inferred from homology"/>
<dbReference type="PANTHER" id="PTHR48062">
    <property type="entry name" value="RECEPTOR-LIKE PROTEIN 14"/>
    <property type="match status" value="1"/>
</dbReference>
<dbReference type="Pfam" id="PF08263">
    <property type="entry name" value="LRRNT_2"/>
    <property type="match status" value="1"/>
</dbReference>
<dbReference type="Pfam" id="PF00560">
    <property type="entry name" value="LRR_1"/>
    <property type="match status" value="5"/>
</dbReference>
<evidence type="ECO:0000313" key="14">
    <source>
        <dbReference type="EMBL" id="CAF1910860.1"/>
    </source>
</evidence>
<keyword evidence="4 12" id="KW-0812">Transmembrane</keyword>
<dbReference type="PANTHER" id="PTHR48062:SF7">
    <property type="entry name" value="RECEPTOR-LIKE PROTEIN 15"/>
    <property type="match status" value="1"/>
</dbReference>
<evidence type="ECO:0000256" key="7">
    <source>
        <dbReference type="ARBA" id="ARBA00022989"/>
    </source>
</evidence>
<evidence type="ECO:0000256" key="8">
    <source>
        <dbReference type="ARBA" id="ARBA00023136"/>
    </source>
</evidence>
<dbReference type="GO" id="GO:0005886">
    <property type="term" value="C:plasma membrane"/>
    <property type="evidence" value="ECO:0007669"/>
    <property type="project" value="UniProtKB-SubCell"/>
</dbReference>
<sequence>MIAAVPSLKEEVIPPEPVPVQAPGLVNNNALAKFVVIPGHARNNDGDGKVMKVSNIIDAPMEEWLSDTDFTSPDEIEDAEVVSMMKLIDEGFSFRNSMFTRGVTHQDLARMKNKKQKEKDHNAAESGEAESPDNNSNIPFSTIVGDQLKDHLGGIELRLRQAMVSEIQGLEVKVRDAVMESVRNMQADIIKSLSFKPADHTTPCQHNFQSRGRTAAPPRPLLHCINKERMALLDLKNFMVSISGGWDPEFVLPTWTNDTTSDCCRWKGIECNRTSRRVTEISVVEGIYGESSLLNLSLLHPFEEVRSLYLFESRFNGLFDDVEGYKSLRRLKNLEILDFTSNEFNNSIFPFLNAATSLTTLFLRDNKMVGPFPAIGECFPICKLYRGYIAQNLMMVSLIDQFNILLFRKNLSLFVIRTCLATLSELKDLTNLELLDLSSNKFNGSLPVQEDLSSLRKMKALDLSGNEFSGSLELQGKFAQNLKCICELKDLRELDLSKNKLIGQFPICLTSLSGLRVLDLSSNQLTGKLPSALGSFASLEYLSLFDNNFEGVFSFDILANLSKLKVVKLYSKSKSLKVVSDGSWKPRFQLSVIVLGSCNLENVPHFLLHQKDLRQVDLSGNNISGDFPKWLLENNTKLELPKSAHNLIFLDVSVNNFNHRVPENIGWILPRLRYMKLANNGFEGNIPPSLGNMKMIELLDISHNSFHGTLPKSFVNGCYSLKILKLSYNKLSGEIFREPANFTDIMVLSMDNNLFTGKIGQGLQNLTDLDTLNMSNNNLTGTIPSWIAGIPYLFALLVSDNLLDGEIPISLFNMSNLGLLDLSANNLSGNIPPYVSSLYGAEFFLHDNHLSGAIPDTLLGNVIILDLRNNWLSGNIPEFVNTQNITILLLRGNNLTGHIPHQLCGLRKIHLLDLANNRLNGLIPSCLSNISFTGKENTLYDYDYETGYIPSDVFSTSDLFQDSTTTNNIGIYFKSLLVLDPFSIDFTAGAQTKIEFATKHRYDAYMSGNLMHMVGLDLSGNELIGEIPVELGVLLALRVLNLSHNYLSGVLPESFSGMKSVESLDFSFNRLQGQIPQELTELSNLAVFNVSYNNLSGIIPQGKQFNTFDTRSYLGNPLLCGKPTNRSCEGNKFQDQPECDVKEDQSPIDMESFYWSFAAAYVTILVGLFVSLSFDSPWSRFWFYKVDTFVHRVLE</sequence>